<dbReference type="EMBL" id="JBFMKM010000003">
    <property type="protein sequence ID" value="KAL1311163.1"/>
    <property type="molecule type" value="Genomic_DNA"/>
</dbReference>
<organism evidence="2 3">
    <name type="scientific">Neodothiora populina</name>
    <dbReference type="NCBI Taxonomy" id="2781224"/>
    <lineage>
        <taxon>Eukaryota</taxon>
        <taxon>Fungi</taxon>
        <taxon>Dikarya</taxon>
        <taxon>Ascomycota</taxon>
        <taxon>Pezizomycotina</taxon>
        <taxon>Dothideomycetes</taxon>
        <taxon>Dothideomycetidae</taxon>
        <taxon>Dothideales</taxon>
        <taxon>Dothioraceae</taxon>
        <taxon>Neodothiora</taxon>
    </lineage>
</organism>
<dbReference type="GeneID" id="95975065"/>
<feature type="compositionally biased region" description="Low complexity" evidence="1">
    <location>
        <begin position="245"/>
        <end position="254"/>
    </location>
</feature>
<dbReference type="RefSeq" id="XP_069204012.1">
    <property type="nucleotide sequence ID" value="XM_069340545.1"/>
</dbReference>
<feature type="compositionally biased region" description="Polar residues" evidence="1">
    <location>
        <begin position="402"/>
        <end position="424"/>
    </location>
</feature>
<feature type="compositionally biased region" description="Polar residues" evidence="1">
    <location>
        <begin position="879"/>
        <end position="890"/>
    </location>
</feature>
<comment type="caution">
    <text evidence="2">The sequence shown here is derived from an EMBL/GenBank/DDBJ whole genome shotgun (WGS) entry which is preliminary data.</text>
</comment>
<feature type="compositionally biased region" description="Polar residues" evidence="1">
    <location>
        <begin position="924"/>
        <end position="933"/>
    </location>
</feature>
<evidence type="ECO:0000313" key="2">
    <source>
        <dbReference type="EMBL" id="KAL1311163.1"/>
    </source>
</evidence>
<keyword evidence="3" id="KW-1185">Reference proteome</keyword>
<feature type="compositionally biased region" description="Polar residues" evidence="1">
    <location>
        <begin position="195"/>
        <end position="210"/>
    </location>
</feature>
<evidence type="ECO:0000313" key="3">
    <source>
        <dbReference type="Proteomes" id="UP001562354"/>
    </source>
</evidence>
<feature type="region of interest" description="Disordered" evidence="1">
    <location>
        <begin position="982"/>
        <end position="1029"/>
    </location>
</feature>
<feature type="compositionally biased region" description="Low complexity" evidence="1">
    <location>
        <begin position="57"/>
        <end position="66"/>
    </location>
</feature>
<feature type="region of interest" description="Disordered" evidence="1">
    <location>
        <begin position="879"/>
        <end position="938"/>
    </location>
</feature>
<feature type="region of interest" description="Disordered" evidence="1">
    <location>
        <begin position="105"/>
        <end position="210"/>
    </location>
</feature>
<feature type="compositionally biased region" description="Basic and acidic residues" evidence="1">
    <location>
        <begin position="1"/>
        <end position="12"/>
    </location>
</feature>
<feature type="compositionally biased region" description="Basic and acidic residues" evidence="1">
    <location>
        <begin position="1002"/>
        <end position="1012"/>
    </location>
</feature>
<protein>
    <recommendedName>
        <fullName evidence="4">Methyltransferase type 11 domain-containing protein</fullName>
    </recommendedName>
</protein>
<sequence>MLSDNAKARSDKSQQLPILRRTRLRIPMSNTAQSPEISGSLEHISGEAERGDITRQSSNGSPLSSSTPFREMNYQNRTVLPSRIAANVKPSSSAYTVISTGPFEHVRHNQPHSASSGTPSLVSGTSLSTVDSPLSSLPSREHKSNLAWHVKSNAGSPQRYKTVDTSTQTTYEEDPFPTAIFGMTLPGSGPRSLSVKAQSTETAPEARSISSGNFYRAAQLQEVGQETSATSPSRYTESPFSVFSGVTSTSSISPVRNKQTRWTAQTVGHGQADDARSAANIAAAASSNSERRVSTTKYASSDLPYPFKPHKKISTIGNGESMRAPISTIPPELAHLNVDAPLYPKLGERQPPRRPSREGIPDLTDHKANRSIVQSDIPARPQKPSLSSTRQSTRHRGLFGFSSRSASEVDQHSAPTTENIVSSKGNDHRTAETGDETSHEPSQSPKARMPRRSSERFGFLHRRSKDPGTIPQRPGSARERGPTAGTGHEGYFKSGLRSRSFSFRGDRSRQPPNNDVIPHKDPRTNHIHPSIRKEIVERGHGLESEQVNETRDEVPNAIARSTSNVREAAGVLSGERDVARKISKESIEHGTIEAQAEEVAHATQGERSTSIRPKDSVRLLRKHSMMAWSGDAFPQEGSRGHILRSEKHHPGYRKPVPLNFAQRLQEPSVHDRVHPSDHHAEHSHVERARLEQGHYTIAGPRPQVSMDEIQALAKVGTHLTQAKVAQQEVQYQPPRVPYEERHQDLMPALQRPQAGSATSATSPPHNCSVARQQELLPNHSARPSLSVATKGPVVTAPGNQHHGLLDPFYTPDFENVDFQLYDSFISQNGGSFMNDRPNDVDTAENTKEDHAVDSPMSRFHGVENGEQFFEFRPRMTSDLSYTSSSGNGSPTIGHARVSPPSQDTHGQYDPADKKAVASAPRMSFDQSRAQTSAAEPLRRMKNQNFTLEGLQAGSEAVGLTPRLSHSGTSANALSTFSISDYLDDDEQGSVPPMPSNYDQPEPDAKAESELSTRDQSTGLSAPSGMRRQVGQEYPVSRIPDSRSSVSARSTVTGGFRHAALVTSKWLSFGRVLFSPIHEEAKVGQDVRILILDGLGKEWSYYCALNYPSCQFYHLGPEPSAAVNDSVPNYRHIPHSSPTAAFPFPRGFFAGAVLRFPKISSDEGYRACISEIKRTLRPGGYLEMSTIDMDLMNMGNIGRKSVRDFKMRIHEVDSRLSLWNQGDSFLTILGRKGFEGIQRCVVALPVAGRISKSQDSTTSGGNQHHQANTAGQISAQEELDDPSLFDLLRNNDVDAQQDEQITKTVAKVGRWWYSTCYEEPTTIPAATQAQSIWETPGLLHEGERRGTSLRFLICYAQKPIWSKRRTVSV</sequence>
<evidence type="ECO:0000256" key="1">
    <source>
        <dbReference type="SAM" id="MobiDB-lite"/>
    </source>
</evidence>
<feature type="compositionally biased region" description="Basic and acidic residues" evidence="1">
    <location>
        <begin position="44"/>
        <end position="53"/>
    </location>
</feature>
<name>A0ABR3PNN2_9PEZI</name>
<feature type="compositionally biased region" description="Polar residues" evidence="1">
    <location>
        <begin position="256"/>
        <end position="268"/>
    </location>
</feature>
<feature type="region of interest" description="Disordered" evidence="1">
    <location>
        <begin position="245"/>
        <end position="275"/>
    </location>
</feature>
<feature type="compositionally biased region" description="Basic and acidic residues" evidence="1">
    <location>
        <begin position="425"/>
        <end position="439"/>
    </location>
</feature>
<feature type="compositionally biased region" description="Low complexity" evidence="1">
    <location>
        <begin position="494"/>
        <end position="503"/>
    </location>
</feature>
<reference evidence="2 3" key="1">
    <citation type="submission" date="2024-07" db="EMBL/GenBank/DDBJ databases">
        <title>Draft sequence of the Neodothiora populina.</title>
        <authorList>
            <person name="Drown D.D."/>
            <person name="Schuette U.S."/>
            <person name="Buechlein A.B."/>
            <person name="Rusch D.R."/>
            <person name="Winton L.W."/>
            <person name="Adams G.A."/>
        </authorList>
    </citation>
    <scope>NUCLEOTIDE SEQUENCE [LARGE SCALE GENOMIC DNA]</scope>
    <source>
        <strain evidence="2 3">CPC 39397</strain>
    </source>
</reference>
<proteinExistence type="predicted"/>
<feature type="region of interest" description="Disordered" evidence="1">
    <location>
        <begin position="1"/>
        <end position="71"/>
    </location>
</feature>
<dbReference type="Proteomes" id="UP001562354">
    <property type="component" value="Unassembled WGS sequence"/>
</dbReference>
<accession>A0ABR3PNN2</accession>
<evidence type="ECO:0008006" key="4">
    <source>
        <dbReference type="Google" id="ProtNLM"/>
    </source>
</evidence>
<feature type="compositionally biased region" description="Basic and acidic residues" evidence="1">
    <location>
        <begin position="346"/>
        <end position="368"/>
    </location>
</feature>
<feature type="region of interest" description="Disordered" evidence="1">
    <location>
        <begin position="343"/>
        <end position="526"/>
    </location>
</feature>
<feature type="compositionally biased region" description="Polar residues" evidence="1">
    <location>
        <begin position="28"/>
        <end position="37"/>
    </location>
</feature>
<gene>
    <name evidence="2" type="ORF">AAFC00_001362</name>
</gene>
<feature type="compositionally biased region" description="Polar residues" evidence="1">
    <location>
        <begin position="111"/>
        <end position="138"/>
    </location>
</feature>